<dbReference type="GO" id="GO:0032993">
    <property type="term" value="C:protein-DNA complex"/>
    <property type="evidence" value="ECO:0007669"/>
    <property type="project" value="TreeGrafter"/>
</dbReference>
<dbReference type="InterPro" id="IPR036388">
    <property type="entry name" value="WH-like_DNA-bd_sf"/>
</dbReference>
<evidence type="ECO:0000256" key="7">
    <source>
        <dbReference type="ARBA" id="ARBA00056658"/>
    </source>
</evidence>
<dbReference type="FunFam" id="1.10.10.10:FF:000001">
    <property type="entry name" value="LysR family transcriptional regulator"/>
    <property type="match status" value="1"/>
</dbReference>
<dbReference type="InterPro" id="IPR036390">
    <property type="entry name" value="WH_DNA-bd_sf"/>
</dbReference>
<comment type="similarity">
    <text evidence="1">Belongs to the LysR transcriptional regulatory family.</text>
</comment>
<dbReference type="GO" id="GO:0003677">
    <property type="term" value="F:DNA binding"/>
    <property type="evidence" value="ECO:0007669"/>
    <property type="project" value="UniProtKB-KW"/>
</dbReference>
<dbReference type="Proteomes" id="UP000092207">
    <property type="component" value="Unassembled WGS sequence"/>
</dbReference>
<proteinExistence type="inferred from homology"/>
<feature type="transmembrane region" description="Helical" evidence="8">
    <location>
        <begin position="87"/>
        <end position="108"/>
    </location>
</feature>
<keyword evidence="4" id="KW-0010">Activator</keyword>
<gene>
    <name evidence="10" type="ORF">A5679_22985</name>
</gene>
<name>A0A1A2UZD7_MYCSC</name>
<keyword evidence="8" id="KW-0812">Transmembrane</keyword>
<dbReference type="PANTHER" id="PTHR30346:SF0">
    <property type="entry name" value="HCA OPERON TRANSCRIPTIONAL ACTIVATOR HCAR"/>
    <property type="match status" value="1"/>
</dbReference>
<keyword evidence="8" id="KW-0472">Membrane</keyword>
<evidence type="ECO:0000256" key="3">
    <source>
        <dbReference type="ARBA" id="ARBA00023125"/>
    </source>
</evidence>
<dbReference type="Gene3D" id="1.10.10.10">
    <property type="entry name" value="Winged helix-like DNA-binding domain superfamily/Winged helix DNA-binding domain"/>
    <property type="match status" value="1"/>
</dbReference>
<reference evidence="10 11" key="1">
    <citation type="submission" date="2016-06" db="EMBL/GenBank/DDBJ databases">
        <authorList>
            <person name="Kjaerup R.B."/>
            <person name="Dalgaard T.S."/>
            <person name="Juul-Madsen H.R."/>
        </authorList>
    </citation>
    <scope>NUCLEOTIDE SEQUENCE [LARGE SCALE GENOMIC DNA]</scope>
    <source>
        <strain evidence="10 11">E2838</strain>
    </source>
</reference>
<keyword evidence="3" id="KW-0238">DNA-binding</keyword>
<evidence type="ECO:0000256" key="2">
    <source>
        <dbReference type="ARBA" id="ARBA00023015"/>
    </source>
</evidence>
<evidence type="ECO:0000256" key="1">
    <source>
        <dbReference type="ARBA" id="ARBA00009437"/>
    </source>
</evidence>
<dbReference type="CDD" id="cd08414">
    <property type="entry name" value="PBP2_LTTR_aromatics_like"/>
    <property type="match status" value="1"/>
</dbReference>
<dbReference type="Pfam" id="PF03466">
    <property type="entry name" value="LysR_substrate"/>
    <property type="match status" value="1"/>
</dbReference>
<dbReference type="PANTHER" id="PTHR30346">
    <property type="entry name" value="TRANSCRIPTIONAL DUAL REGULATOR HCAR-RELATED"/>
    <property type="match status" value="1"/>
</dbReference>
<feature type="domain" description="HTH lysR-type" evidence="9">
    <location>
        <begin position="1"/>
        <end position="60"/>
    </location>
</feature>
<evidence type="ECO:0000256" key="4">
    <source>
        <dbReference type="ARBA" id="ARBA00023159"/>
    </source>
</evidence>
<dbReference type="AlphaFoldDB" id="A0A1A2UZD7"/>
<dbReference type="InterPro" id="IPR005119">
    <property type="entry name" value="LysR_subst-bd"/>
</dbReference>
<organism evidence="10 11">
    <name type="scientific">Mycobacterium scrofulaceum</name>
    <dbReference type="NCBI Taxonomy" id="1783"/>
    <lineage>
        <taxon>Bacteria</taxon>
        <taxon>Bacillati</taxon>
        <taxon>Actinomycetota</taxon>
        <taxon>Actinomycetes</taxon>
        <taxon>Mycobacteriales</taxon>
        <taxon>Mycobacteriaceae</taxon>
        <taxon>Mycobacterium</taxon>
    </lineage>
</organism>
<evidence type="ECO:0000259" key="9">
    <source>
        <dbReference type="PROSITE" id="PS50931"/>
    </source>
</evidence>
<evidence type="ECO:0000256" key="5">
    <source>
        <dbReference type="ARBA" id="ARBA00023163"/>
    </source>
</evidence>
<dbReference type="Gene3D" id="3.40.190.10">
    <property type="entry name" value="Periplasmic binding protein-like II"/>
    <property type="match status" value="2"/>
</dbReference>
<dbReference type="PRINTS" id="PR00039">
    <property type="entry name" value="HTHLYSR"/>
</dbReference>
<keyword evidence="5" id="KW-0804">Transcription</keyword>
<evidence type="ECO:0000313" key="10">
    <source>
        <dbReference type="EMBL" id="OBH93627.1"/>
    </source>
</evidence>
<dbReference type="InterPro" id="IPR000847">
    <property type="entry name" value="LysR_HTH_N"/>
</dbReference>
<comment type="caution">
    <text evidence="10">The sequence shown here is derived from an EMBL/GenBank/DDBJ whole genome shotgun (WGS) entry which is preliminary data.</text>
</comment>
<dbReference type="PROSITE" id="PS50931">
    <property type="entry name" value="HTH_LYSR"/>
    <property type="match status" value="1"/>
</dbReference>
<dbReference type="Pfam" id="PF00126">
    <property type="entry name" value="HTH_1"/>
    <property type="match status" value="1"/>
</dbReference>
<dbReference type="EMBL" id="LZJY01000322">
    <property type="protein sequence ID" value="OBH93627.1"/>
    <property type="molecule type" value="Genomic_DNA"/>
</dbReference>
<evidence type="ECO:0000256" key="6">
    <source>
        <dbReference type="ARBA" id="ARBA00040885"/>
    </source>
</evidence>
<evidence type="ECO:0000256" key="8">
    <source>
        <dbReference type="SAM" id="Phobius"/>
    </source>
</evidence>
<dbReference type="SUPFAM" id="SSF53850">
    <property type="entry name" value="Periplasmic binding protein-like II"/>
    <property type="match status" value="1"/>
</dbReference>
<accession>A0A1A2UZD7</accession>
<protein>
    <recommendedName>
        <fullName evidence="6">Probable hydrogen peroxide-inducible genes activator</fullName>
    </recommendedName>
</protein>
<sequence>MELTQRLLEQFLAVAEEGHIGRAAQRLSMTQPPLTQAMQRLERILGVRLFDRTARGIELTAAGRSFRADAEGLSAAHRAAIRRTRRVAGGLHGVVHVGFIVSLAYRFVPDILRATAAALPDLTLHLVQARTAPILDSIRSGELDVAFARGPIHDADELVTTEVDRENAVVALPRRHRLAEQRSLRLADLREEPVVLPSPSSLPGVSAHVHAALRDAGIVPRVVAETDELSAMMSYPIAGLAAAVVPEQVAAMCHPGVVFVPFSDHLPNLVTSIVAVHRPHPDPAVIRLLDLAANLASA</sequence>
<dbReference type="SUPFAM" id="SSF46785">
    <property type="entry name" value="Winged helix' DNA-binding domain"/>
    <property type="match status" value="1"/>
</dbReference>
<comment type="function">
    <text evidence="7">Required for the induction the katG gene for catalase. Involved in the response to hydrogen peroxide.</text>
</comment>
<keyword evidence="2" id="KW-0805">Transcription regulation</keyword>
<evidence type="ECO:0000313" key="11">
    <source>
        <dbReference type="Proteomes" id="UP000092207"/>
    </source>
</evidence>
<dbReference type="GO" id="GO:0003700">
    <property type="term" value="F:DNA-binding transcription factor activity"/>
    <property type="evidence" value="ECO:0007669"/>
    <property type="project" value="InterPro"/>
</dbReference>
<keyword evidence="8" id="KW-1133">Transmembrane helix</keyword>